<gene>
    <name evidence="1" type="ORF">T12_16863</name>
</gene>
<sequence length="220" mass="25254">MLKISEVLLAFQQISIAALYALLNQLCSIAVLVHSVFQVAMQNHNEEPYRAEYKMDYLRKVHGTHYFVLPKRFENCNSTSFEINPFECRATDRNLEMRLFSHNSNYNSETYKFNNSSDFIWHQKGFHLQNMNRTAKQAISLFHKILAILETSGSPTFLGCDPLSKTSQLYCVLRSKLNLNEESSDKSINSQSAFVDMPVRTTSACCEKLDRNSDSQVISN</sequence>
<keyword evidence="2" id="KW-1185">Reference proteome</keyword>
<evidence type="ECO:0000313" key="2">
    <source>
        <dbReference type="Proteomes" id="UP000054783"/>
    </source>
</evidence>
<proteinExistence type="predicted"/>
<dbReference type="EMBL" id="JYDQ01000166">
    <property type="protein sequence ID" value="KRY12386.1"/>
    <property type="molecule type" value="Genomic_DNA"/>
</dbReference>
<reference evidence="1 2" key="1">
    <citation type="submission" date="2015-01" db="EMBL/GenBank/DDBJ databases">
        <title>Evolution of Trichinella species and genotypes.</title>
        <authorList>
            <person name="Korhonen P.K."/>
            <person name="Edoardo P."/>
            <person name="Giuseppe L.R."/>
            <person name="Gasser R.B."/>
        </authorList>
    </citation>
    <scope>NUCLEOTIDE SEQUENCE [LARGE SCALE GENOMIC DNA]</scope>
    <source>
        <strain evidence="1">ISS2496</strain>
    </source>
</reference>
<evidence type="ECO:0000313" key="1">
    <source>
        <dbReference type="EMBL" id="KRY12386.1"/>
    </source>
</evidence>
<protein>
    <submittedName>
        <fullName evidence="1">Uncharacterized protein</fullName>
    </submittedName>
</protein>
<accession>A0A0V0ZIZ7</accession>
<organism evidence="1 2">
    <name type="scientific">Trichinella patagoniensis</name>
    <dbReference type="NCBI Taxonomy" id="990121"/>
    <lineage>
        <taxon>Eukaryota</taxon>
        <taxon>Metazoa</taxon>
        <taxon>Ecdysozoa</taxon>
        <taxon>Nematoda</taxon>
        <taxon>Enoplea</taxon>
        <taxon>Dorylaimia</taxon>
        <taxon>Trichinellida</taxon>
        <taxon>Trichinellidae</taxon>
        <taxon>Trichinella</taxon>
    </lineage>
</organism>
<dbReference type="AlphaFoldDB" id="A0A0V0ZIZ7"/>
<comment type="caution">
    <text evidence="1">The sequence shown here is derived from an EMBL/GenBank/DDBJ whole genome shotgun (WGS) entry which is preliminary data.</text>
</comment>
<name>A0A0V0ZIZ7_9BILA</name>
<dbReference type="Proteomes" id="UP000054783">
    <property type="component" value="Unassembled WGS sequence"/>
</dbReference>